<evidence type="ECO:0000313" key="3">
    <source>
        <dbReference type="EMBL" id="KAF9069758.1"/>
    </source>
</evidence>
<feature type="region of interest" description="Disordered" evidence="1">
    <location>
        <begin position="247"/>
        <end position="320"/>
    </location>
</feature>
<sequence>MRAAFILSILLATSVLAVCIPVLTGESQPKNTENPDKKRVRVAIDSQAGGPLKKTKENPPKLQRDTAQVFFPATRRSKKSEPEPESEPKHRIVTFIPKIKSPITGSETETTFSRNYKVRRLATAIDSAIGANEGESVDSIVYYFKGPLEESGDWEMDYFVVTEDLKEGGKLKRKTWFGWMAHGTKFRGKKHGSSKLAIYAAVSVDDPATQKTFKAVVEPPASDPDDKNVEKERKAWDDLMKLFNKNFMGNSPEKPGRPSSSSSSHVHENFISSTSPSHPPPPGMNVVDDHERAPSPAESCSSCSSWWNELEPLPNSHWSI</sequence>
<proteinExistence type="predicted"/>
<dbReference type="Proteomes" id="UP000772434">
    <property type="component" value="Unassembled WGS sequence"/>
</dbReference>
<evidence type="ECO:0000256" key="2">
    <source>
        <dbReference type="SAM" id="SignalP"/>
    </source>
</evidence>
<comment type="caution">
    <text evidence="3">The sequence shown here is derived from an EMBL/GenBank/DDBJ whole genome shotgun (WGS) entry which is preliminary data.</text>
</comment>
<evidence type="ECO:0000313" key="4">
    <source>
        <dbReference type="Proteomes" id="UP000772434"/>
    </source>
</evidence>
<feature type="compositionally biased region" description="Basic and acidic residues" evidence="1">
    <location>
        <begin position="79"/>
        <end position="90"/>
    </location>
</feature>
<accession>A0A9P5PTJ2</accession>
<keyword evidence="2" id="KW-0732">Signal</keyword>
<feature type="chain" id="PRO_5040333579" description="Secreted protein" evidence="2">
    <location>
        <begin position="18"/>
        <end position="320"/>
    </location>
</feature>
<feature type="signal peptide" evidence="2">
    <location>
        <begin position="1"/>
        <end position="17"/>
    </location>
</feature>
<evidence type="ECO:0000256" key="1">
    <source>
        <dbReference type="SAM" id="MobiDB-lite"/>
    </source>
</evidence>
<dbReference type="AlphaFoldDB" id="A0A9P5PTJ2"/>
<name>A0A9P5PTJ2_9AGAR</name>
<feature type="region of interest" description="Disordered" evidence="1">
    <location>
        <begin position="26"/>
        <end position="91"/>
    </location>
</feature>
<organism evidence="3 4">
    <name type="scientific">Rhodocollybia butyracea</name>
    <dbReference type="NCBI Taxonomy" id="206335"/>
    <lineage>
        <taxon>Eukaryota</taxon>
        <taxon>Fungi</taxon>
        <taxon>Dikarya</taxon>
        <taxon>Basidiomycota</taxon>
        <taxon>Agaricomycotina</taxon>
        <taxon>Agaricomycetes</taxon>
        <taxon>Agaricomycetidae</taxon>
        <taxon>Agaricales</taxon>
        <taxon>Marasmiineae</taxon>
        <taxon>Omphalotaceae</taxon>
        <taxon>Rhodocollybia</taxon>
    </lineage>
</organism>
<dbReference type="EMBL" id="JADNRY010000047">
    <property type="protein sequence ID" value="KAF9069758.1"/>
    <property type="molecule type" value="Genomic_DNA"/>
</dbReference>
<protein>
    <recommendedName>
        <fullName evidence="5">Secreted protein</fullName>
    </recommendedName>
</protein>
<reference evidence="3" key="1">
    <citation type="submission" date="2020-11" db="EMBL/GenBank/DDBJ databases">
        <authorList>
            <consortium name="DOE Joint Genome Institute"/>
            <person name="Ahrendt S."/>
            <person name="Riley R."/>
            <person name="Andreopoulos W."/>
            <person name="Labutti K."/>
            <person name="Pangilinan J."/>
            <person name="Ruiz-Duenas F.J."/>
            <person name="Barrasa J.M."/>
            <person name="Sanchez-Garcia M."/>
            <person name="Camarero S."/>
            <person name="Miyauchi S."/>
            <person name="Serrano A."/>
            <person name="Linde D."/>
            <person name="Babiker R."/>
            <person name="Drula E."/>
            <person name="Ayuso-Fernandez I."/>
            <person name="Pacheco R."/>
            <person name="Padilla G."/>
            <person name="Ferreira P."/>
            <person name="Barriuso J."/>
            <person name="Kellner H."/>
            <person name="Castanera R."/>
            <person name="Alfaro M."/>
            <person name="Ramirez L."/>
            <person name="Pisabarro A.G."/>
            <person name="Kuo A."/>
            <person name="Tritt A."/>
            <person name="Lipzen A."/>
            <person name="He G."/>
            <person name="Yan M."/>
            <person name="Ng V."/>
            <person name="Cullen D."/>
            <person name="Martin F."/>
            <person name="Rosso M.-N."/>
            <person name="Henrissat B."/>
            <person name="Hibbett D."/>
            <person name="Martinez A.T."/>
            <person name="Grigoriev I.V."/>
        </authorList>
    </citation>
    <scope>NUCLEOTIDE SEQUENCE</scope>
    <source>
        <strain evidence="3">AH 40177</strain>
    </source>
</reference>
<feature type="compositionally biased region" description="Low complexity" evidence="1">
    <location>
        <begin position="294"/>
        <end position="307"/>
    </location>
</feature>
<gene>
    <name evidence="3" type="ORF">BDP27DRAFT_1324925</name>
</gene>
<keyword evidence="4" id="KW-1185">Reference proteome</keyword>
<feature type="compositionally biased region" description="Basic and acidic residues" evidence="1">
    <location>
        <begin position="54"/>
        <end position="64"/>
    </location>
</feature>
<evidence type="ECO:0008006" key="5">
    <source>
        <dbReference type="Google" id="ProtNLM"/>
    </source>
</evidence>